<keyword evidence="2 5" id="KW-0812">Transmembrane</keyword>
<evidence type="ECO:0000313" key="7">
    <source>
        <dbReference type="Proteomes" id="UP000243579"/>
    </source>
</evidence>
<name>A0A1V9ZSM7_ACHHY</name>
<dbReference type="Proteomes" id="UP000243579">
    <property type="component" value="Unassembled WGS sequence"/>
</dbReference>
<gene>
    <name evidence="6" type="ORF">ACHHYP_02027</name>
</gene>
<dbReference type="OrthoDB" id="65530at2759"/>
<accession>A0A1V9ZSM7</accession>
<evidence type="ECO:0000256" key="2">
    <source>
        <dbReference type="ARBA" id="ARBA00022692"/>
    </source>
</evidence>
<feature type="transmembrane region" description="Helical" evidence="5">
    <location>
        <begin position="60"/>
        <end position="80"/>
    </location>
</feature>
<evidence type="ECO:0000256" key="1">
    <source>
        <dbReference type="ARBA" id="ARBA00004141"/>
    </source>
</evidence>
<dbReference type="GO" id="GO:0016020">
    <property type="term" value="C:membrane"/>
    <property type="evidence" value="ECO:0007669"/>
    <property type="project" value="UniProtKB-SubCell"/>
</dbReference>
<feature type="transmembrane region" description="Helical" evidence="5">
    <location>
        <begin position="385"/>
        <end position="405"/>
    </location>
</feature>
<reference evidence="6 7" key="1">
    <citation type="journal article" date="2014" name="Genome Biol. Evol.">
        <title>The secreted proteins of Achlya hypogyna and Thraustotheca clavata identify the ancestral oomycete secretome and reveal gene acquisitions by horizontal gene transfer.</title>
        <authorList>
            <person name="Misner I."/>
            <person name="Blouin N."/>
            <person name="Leonard G."/>
            <person name="Richards T.A."/>
            <person name="Lane C.E."/>
        </authorList>
    </citation>
    <scope>NUCLEOTIDE SEQUENCE [LARGE SCALE GENOMIC DNA]</scope>
    <source>
        <strain evidence="6 7">ATCC 48635</strain>
    </source>
</reference>
<organism evidence="6 7">
    <name type="scientific">Achlya hypogyna</name>
    <name type="common">Oomycete</name>
    <name type="synonym">Protoachlya hypogyna</name>
    <dbReference type="NCBI Taxonomy" id="1202772"/>
    <lineage>
        <taxon>Eukaryota</taxon>
        <taxon>Sar</taxon>
        <taxon>Stramenopiles</taxon>
        <taxon>Oomycota</taxon>
        <taxon>Saprolegniomycetes</taxon>
        <taxon>Saprolegniales</taxon>
        <taxon>Achlyaceae</taxon>
        <taxon>Achlya</taxon>
    </lineage>
</organism>
<dbReference type="Gene3D" id="1.20.1250.20">
    <property type="entry name" value="MFS general substrate transporter like domains"/>
    <property type="match status" value="1"/>
</dbReference>
<dbReference type="SUPFAM" id="SSF103473">
    <property type="entry name" value="MFS general substrate transporter"/>
    <property type="match status" value="1"/>
</dbReference>
<feature type="transmembrane region" description="Helical" evidence="5">
    <location>
        <begin position="153"/>
        <end position="172"/>
    </location>
</feature>
<comment type="subcellular location">
    <subcellularLocation>
        <location evidence="1">Membrane</location>
        <topology evidence="1">Multi-pass membrane protein</topology>
    </subcellularLocation>
</comment>
<comment type="caution">
    <text evidence="6">The sequence shown here is derived from an EMBL/GenBank/DDBJ whole genome shotgun (WGS) entry which is preliminary data.</text>
</comment>
<feature type="transmembrane region" description="Helical" evidence="5">
    <location>
        <begin position="110"/>
        <end position="133"/>
    </location>
</feature>
<proteinExistence type="predicted"/>
<feature type="transmembrane region" description="Helical" evidence="5">
    <location>
        <begin position="20"/>
        <end position="40"/>
    </location>
</feature>
<feature type="transmembrane region" description="Helical" evidence="5">
    <location>
        <begin position="278"/>
        <end position="297"/>
    </location>
</feature>
<evidence type="ECO:0000313" key="6">
    <source>
        <dbReference type="EMBL" id="OQS01004.1"/>
    </source>
</evidence>
<feature type="transmembrane region" description="Helical" evidence="5">
    <location>
        <begin position="317"/>
        <end position="340"/>
    </location>
</feature>
<dbReference type="Pfam" id="PF07690">
    <property type="entry name" value="MFS_1"/>
    <property type="match status" value="1"/>
</dbReference>
<dbReference type="PANTHER" id="PTHR23294:SF59">
    <property type="entry name" value="UNC93-LIKE PROTEIN C922.05C"/>
    <property type="match status" value="1"/>
</dbReference>
<protein>
    <submittedName>
        <fullName evidence="6">UNC93-like protein</fullName>
    </submittedName>
</protein>
<evidence type="ECO:0000256" key="3">
    <source>
        <dbReference type="ARBA" id="ARBA00022989"/>
    </source>
</evidence>
<dbReference type="EMBL" id="JNBR01000018">
    <property type="protein sequence ID" value="OQS01004.1"/>
    <property type="molecule type" value="Genomic_DNA"/>
</dbReference>
<dbReference type="AlphaFoldDB" id="A0A1V9ZSM7"/>
<dbReference type="PANTHER" id="PTHR23294">
    <property type="entry name" value="ET TRANSLATION PRODUCT-RELATED"/>
    <property type="match status" value="1"/>
</dbReference>
<dbReference type="STRING" id="1202772.A0A1V9ZSM7"/>
<sequence>MDSPKEGHYALEAPAARPTAYREIVLLGVICFACPGMFNALNGLGGGGQLDTSVASNANVALYACFAVFSFFAGTLHNLLGPKRCVLMGGLTYALYVAALLNYNLHGSSALVVAGGGLLGVGASLLWTAQGAMMLSYPTENEKGHFISTVNDATYIGFMATMVVGSLLALGLRRPVAVVRSDLSPVSYPSTPASPTSELRGLVVALRDPRVLCLLPAAFYSNFFYAYQFNDVNGRLFTLRSRGLNNALYWAMEMLGAYLFGSKLMDVEAWPRTKRAKVGLSLLSALCLLTWGLGAGLQSTYSRDSTQELIDFTQTRAIFPMIVYLLYGFLDAAFQTYVYWTIGALTNDAAELARIVGLYKAFQSAGGAVSWKIDVAGAGFMLQLGINWGLMLLSIVSLIFVARSLTK</sequence>
<keyword evidence="7" id="KW-1185">Reference proteome</keyword>
<dbReference type="GO" id="GO:0022857">
    <property type="term" value="F:transmembrane transporter activity"/>
    <property type="evidence" value="ECO:0007669"/>
    <property type="project" value="InterPro"/>
</dbReference>
<evidence type="ECO:0000256" key="4">
    <source>
        <dbReference type="ARBA" id="ARBA00023136"/>
    </source>
</evidence>
<feature type="transmembrane region" description="Helical" evidence="5">
    <location>
        <begin position="247"/>
        <end position="266"/>
    </location>
</feature>
<dbReference type="InterPro" id="IPR011701">
    <property type="entry name" value="MFS"/>
</dbReference>
<feature type="transmembrane region" description="Helical" evidence="5">
    <location>
        <begin position="86"/>
        <end position="103"/>
    </location>
</feature>
<dbReference type="InterPro" id="IPR051617">
    <property type="entry name" value="UNC-93-like_regulator"/>
</dbReference>
<keyword evidence="3 5" id="KW-1133">Transmembrane helix</keyword>
<evidence type="ECO:0000256" key="5">
    <source>
        <dbReference type="SAM" id="Phobius"/>
    </source>
</evidence>
<dbReference type="InterPro" id="IPR036259">
    <property type="entry name" value="MFS_trans_sf"/>
</dbReference>
<keyword evidence="4 5" id="KW-0472">Membrane</keyword>